<keyword evidence="1" id="KW-0472">Membrane</keyword>
<feature type="transmembrane region" description="Helical" evidence="1">
    <location>
        <begin position="104"/>
        <end position="124"/>
    </location>
</feature>
<gene>
    <name evidence="2" type="ORF">EKN06_07810</name>
</gene>
<dbReference type="EMBL" id="RXOL01000002">
    <property type="protein sequence ID" value="RVQ67812.1"/>
    <property type="molecule type" value="Genomic_DNA"/>
</dbReference>
<name>A0A437GYQ8_9SPHN</name>
<accession>A0A437GYQ8</accession>
<comment type="caution">
    <text evidence="2">The sequence shown here is derived from an EMBL/GenBank/DDBJ whole genome shotgun (WGS) entry which is preliminary data.</text>
</comment>
<feature type="transmembrane region" description="Helical" evidence="1">
    <location>
        <begin position="12"/>
        <end position="42"/>
    </location>
</feature>
<keyword evidence="1" id="KW-1133">Transmembrane helix</keyword>
<dbReference type="AlphaFoldDB" id="A0A437GYQ8"/>
<feature type="transmembrane region" description="Helical" evidence="1">
    <location>
        <begin position="144"/>
        <end position="162"/>
    </location>
</feature>
<evidence type="ECO:0000313" key="2">
    <source>
        <dbReference type="EMBL" id="RVQ67812.1"/>
    </source>
</evidence>
<dbReference type="Proteomes" id="UP000283003">
    <property type="component" value="Unassembled WGS sequence"/>
</dbReference>
<keyword evidence="1" id="KW-0812">Transmembrane</keyword>
<dbReference type="RefSeq" id="WP_127612326.1">
    <property type="nucleotide sequence ID" value="NZ_RXOL01000002.1"/>
</dbReference>
<feature type="transmembrane region" description="Helical" evidence="1">
    <location>
        <begin position="57"/>
        <end position="83"/>
    </location>
</feature>
<dbReference type="InterPro" id="IPR021354">
    <property type="entry name" value="DUF2975"/>
</dbReference>
<proteinExistence type="predicted"/>
<sequence length="176" mass="19138">MSRFREDPLFGIARAILTACLVLVGIGFVGAIVGLGGVAIFYSKVMAEIAESGGPASAYFVIVGMILMALVLIAMVALFITHLRHIVDTVADGDPFIPVNAMRLAHMAWLSLGIFVMTIPVSIAATWLEKVLEHGQDIEVETDFDINTLFLVLTLFILARVFRKGSQMREELEGTV</sequence>
<keyword evidence="3" id="KW-1185">Reference proteome</keyword>
<reference evidence="2 3" key="1">
    <citation type="submission" date="2018-12" db="EMBL/GenBank/DDBJ databases">
        <title>Croceicoccus ponticola sp. nov., a lipolytic bacterium isolated from seawater.</title>
        <authorList>
            <person name="Yoon J.-H."/>
        </authorList>
    </citation>
    <scope>NUCLEOTIDE SEQUENCE [LARGE SCALE GENOMIC DNA]</scope>
    <source>
        <strain evidence="2 3">GM-16</strain>
    </source>
</reference>
<organism evidence="2 3">
    <name type="scientific">Croceicoccus ponticola</name>
    <dbReference type="NCBI Taxonomy" id="2217664"/>
    <lineage>
        <taxon>Bacteria</taxon>
        <taxon>Pseudomonadati</taxon>
        <taxon>Pseudomonadota</taxon>
        <taxon>Alphaproteobacteria</taxon>
        <taxon>Sphingomonadales</taxon>
        <taxon>Erythrobacteraceae</taxon>
        <taxon>Croceicoccus</taxon>
    </lineage>
</organism>
<evidence type="ECO:0000313" key="3">
    <source>
        <dbReference type="Proteomes" id="UP000283003"/>
    </source>
</evidence>
<dbReference type="OrthoDB" id="7349915at2"/>
<evidence type="ECO:0000256" key="1">
    <source>
        <dbReference type="SAM" id="Phobius"/>
    </source>
</evidence>
<dbReference type="Pfam" id="PF11188">
    <property type="entry name" value="DUF2975"/>
    <property type="match status" value="1"/>
</dbReference>
<protein>
    <submittedName>
        <fullName evidence="2">DUF2975 domain-containing protein</fullName>
    </submittedName>
</protein>